<feature type="transmembrane region" description="Helical" evidence="8">
    <location>
        <begin position="198"/>
        <end position="221"/>
    </location>
</feature>
<dbReference type="AlphaFoldDB" id="E0IDH9"/>
<dbReference type="SUPFAM" id="SSF58104">
    <property type="entry name" value="Methyl-accepting chemotaxis protein (MCP) signaling domain"/>
    <property type="match status" value="1"/>
</dbReference>
<keyword evidence="7" id="KW-0175">Coiled coil</keyword>
<evidence type="ECO:0000313" key="12">
    <source>
        <dbReference type="Proteomes" id="UP000005387"/>
    </source>
</evidence>
<proteinExistence type="inferred from homology"/>
<protein>
    <submittedName>
        <fullName evidence="11">Methyl-accepting chemotaxis sensory transducer</fullName>
    </submittedName>
</protein>
<evidence type="ECO:0000256" key="4">
    <source>
        <dbReference type="ARBA" id="ARBA00023224"/>
    </source>
</evidence>
<dbReference type="STRING" id="717606.PaecuDRAFT_3683"/>
<dbReference type="Pfam" id="PF00015">
    <property type="entry name" value="MCPsignal"/>
    <property type="match status" value="1"/>
</dbReference>
<keyword evidence="3 8" id="KW-0472">Membrane</keyword>
<evidence type="ECO:0000256" key="1">
    <source>
        <dbReference type="ARBA" id="ARBA00004236"/>
    </source>
</evidence>
<dbReference type="eggNOG" id="COG0840">
    <property type="taxonomic scope" value="Bacteria"/>
</dbReference>
<keyword evidence="8" id="KW-0812">Transmembrane</keyword>
<keyword evidence="12" id="KW-1185">Reference proteome</keyword>
<dbReference type="InterPro" id="IPR003660">
    <property type="entry name" value="HAMP_dom"/>
</dbReference>
<keyword evidence="4 6" id="KW-0807">Transducer</keyword>
<accession>E0IDH9</accession>
<dbReference type="EMBL" id="AEDD01000010">
    <property type="protein sequence ID" value="EFM09634.1"/>
    <property type="molecule type" value="Genomic_DNA"/>
</dbReference>
<evidence type="ECO:0000256" key="6">
    <source>
        <dbReference type="PROSITE-ProRule" id="PRU00284"/>
    </source>
</evidence>
<feature type="coiled-coil region" evidence="7">
    <location>
        <begin position="541"/>
        <end position="568"/>
    </location>
</feature>
<dbReference type="SMART" id="SM00283">
    <property type="entry name" value="MA"/>
    <property type="match status" value="1"/>
</dbReference>
<reference evidence="11 12" key="1">
    <citation type="submission" date="2010-07" db="EMBL/GenBank/DDBJ databases">
        <title>The draft genome of Paenibacillus curdlanolyticus YK9.</title>
        <authorList>
            <consortium name="US DOE Joint Genome Institute (JGI-PGF)"/>
            <person name="Lucas S."/>
            <person name="Copeland A."/>
            <person name="Lapidus A."/>
            <person name="Cheng J.-F."/>
            <person name="Bruce D."/>
            <person name="Goodwin L."/>
            <person name="Pitluck S."/>
            <person name="Land M.L."/>
            <person name="Hauser L."/>
            <person name="Chang Y.-J."/>
            <person name="Jeffries C."/>
            <person name="Anderson I.J."/>
            <person name="Johnson E."/>
            <person name="Loganathan U."/>
            <person name="Mulhopadhyay B."/>
            <person name="Kyrpides N."/>
            <person name="Woyke T.J."/>
        </authorList>
    </citation>
    <scope>NUCLEOTIDE SEQUENCE [LARGE SCALE GENOMIC DNA]</scope>
    <source>
        <strain evidence="11 12">YK9</strain>
    </source>
</reference>
<dbReference type="OrthoDB" id="369835at2"/>
<dbReference type="PANTHER" id="PTHR32089">
    <property type="entry name" value="METHYL-ACCEPTING CHEMOTAXIS PROTEIN MCPB"/>
    <property type="match status" value="1"/>
</dbReference>
<dbReference type="InterPro" id="IPR004089">
    <property type="entry name" value="MCPsignal_dom"/>
</dbReference>
<gene>
    <name evidence="11" type="ORF">PaecuDRAFT_3683</name>
</gene>
<dbReference type="PANTHER" id="PTHR32089:SF112">
    <property type="entry name" value="LYSOZYME-LIKE PROTEIN-RELATED"/>
    <property type="match status" value="1"/>
</dbReference>
<comment type="subcellular location">
    <subcellularLocation>
        <location evidence="1">Cell membrane</location>
    </subcellularLocation>
</comment>
<dbReference type="GO" id="GO:0005886">
    <property type="term" value="C:plasma membrane"/>
    <property type="evidence" value="ECO:0007669"/>
    <property type="project" value="UniProtKB-SubCell"/>
</dbReference>
<evidence type="ECO:0000256" key="8">
    <source>
        <dbReference type="SAM" id="Phobius"/>
    </source>
</evidence>
<sequence>MITWVRARLTARILLGVAAVIALTVAGNILLQVYNTRTAVEDAVSSYNMSIAENYAKQLDASKYASFLAEPKETDLYWSLRSELDQFRLSIGARYVYFVQFNAGNEPLLMIDGRPKGDPLASPINESTDMPTDAVKLVLEGSRASSPLIENEQYGNYISAYVPMKAADGKVIGALGIDTDATVLAGLASQVTRKSIPLYAIMLAVALIAISFMTWFVAIALRPLRTVTASAERMAAGELGEANQMLLANPVKSHDEIGKTYRAMLVMSTHLNDRIGAIVSRITTTSEQLIVSSGTFAGSADEMLGMGETMNQSVHSILTGTQAQRQSAQDNAAAMEEMTQGILRIAESSGAVSTAAQEALGTAHSGRETIHSMTAQMVSISASAEETREIAIKLEGSGHQMTEALTNIQDFATQTKLLALNASIEAARAGEHGRGFSVVAAEVRKLAENSAAAVQHVTELLSGIGREASAIRAHMEAATNEIKEGSRLSLQAEQSFDFTVDAFQLVTDQILEVSSTVEQLSAGSQEVAATVGNMADIAGGVSEQSRQIEQLTDQQLQLIRQLHEASRELNGKAAEMGEALRQVKV</sequence>
<name>E0IDH9_9BACL</name>
<dbReference type="CDD" id="cd06225">
    <property type="entry name" value="HAMP"/>
    <property type="match status" value="1"/>
</dbReference>
<evidence type="ECO:0000256" key="7">
    <source>
        <dbReference type="SAM" id="Coils"/>
    </source>
</evidence>
<feature type="domain" description="HAMP" evidence="10">
    <location>
        <begin position="218"/>
        <end position="276"/>
    </location>
</feature>
<keyword evidence="2" id="KW-1003">Cell membrane</keyword>
<keyword evidence="8" id="KW-1133">Transmembrane helix</keyword>
<dbReference type="Pfam" id="PF00672">
    <property type="entry name" value="HAMP"/>
    <property type="match status" value="1"/>
</dbReference>
<dbReference type="Gene3D" id="1.10.287.950">
    <property type="entry name" value="Methyl-accepting chemotaxis protein"/>
    <property type="match status" value="1"/>
</dbReference>
<evidence type="ECO:0000256" key="2">
    <source>
        <dbReference type="ARBA" id="ARBA00022475"/>
    </source>
</evidence>
<dbReference type="Proteomes" id="UP000005387">
    <property type="component" value="Unassembled WGS sequence"/>
</dbReference>
<dbReference type="RefSeq" id="WP_006039669.1">
    <property type="nucleotide sequence ID" value="NZ_AEDD01000010.1"/>
</dbReference>
<feature type="domain" description="Methyl-accepting transducer" evidence="9">
    <location>
        <begin position="299"/>
        <end position="535"/>
    </location>
</feature>
<evidence type="ECO:0000259" key="9">
    <source>
        <dbReference type="PROSITE" id="PS50111"/>
    </source>
</evidence>
<organism evidence="11 12">
    <name type="scientific">Paenibacillus curdlanolyticus YK9</name>
    <dbReference type="NCBI Taxonomy" id="717606"/>
    <lineage>
        <taxon>Bacteria</taxon>
        <taxon>Bacillati</taxon>
        <taxon>Bacillota</taxon>
        <taxon>Bacilli</taxon>
        <taxon>Bacillales</taxon>
        <taxon>Paenibacillaceae</taxon>
        <taxon>Paenibacillus</taxon>
    </lineage>
</organism>
<dbReference type="PROSITE" id="PS50885">
    <property type="entry name" value="HAMP"/>
    <property type="match status" value="1"/>
</dbReference>
<comment type="similarity">
    <text evidence="5">Belongs to the methyl-accepting chemotaxis (MCP) protein family.</text>
</comment>
<evidence type="ECO:0000256" key="5">
    <source>
        <dbReference type="ARBA" id="ARBA00029447"/>
    </source>
</evidence>
<evidence type="ECO:0000259" key="10">
    <source>
        <dbReference type="PROSITE" id="PS50885"/>
    </source>
</evidence>
<evidence type="ECO:0000313" key="11">
    <source>
        <dbReference type="EMBL" id="EFM09634.1"/>
    </source>
</evidence>
<evidence type="ECO:0000256" key="3">
    <source>
        <dbReference type="ARBA" id="ARBA00023136"/>
    </source>
</evidence>
<dbReference type="GO" id="GO:0007165">
    <property type="term" value="P:signal transduction"/>
    <property type="evidence" value="ECO:0007669"/>
    <property type="project" value="UniProtKB-KW"/>
</dbReference>
<dbReference type="PROSITE" id="PS50111">
    <property type="entry name" value="CHEMOTAXIS_TRANSDUC_2"/>
    <property type="match status" value="1"/>
</dbReference>